<accession>A0A1Q9CM40</accession>
<gene>
    <name evidence="2" type="ORF">AK812_SmicGene35180</name>
</gene>
<dbReference type="Proteomes" id="UP000186817">
    <property type="component" value="Unassembled WGS sequence"/>
</dbReference>
<dbReference type="EMBL" id="LSRX01001076">
    <property type="protein sequence ID" value="OLP83991.1"/>
    <property type="molecule type" value="Genomic_DNA"/>
</dbReference>
<evidence type="ECO:0000256" key="1">
    <source>
        <dbReference type="SAM" id="MobiDB-lite"/>
    </source>
</evidence>
<organism evidence="2 3">
    <name type="scientific">Symbiodinium microadriaticum</name>
    <name type="common">Dinoflagellate</name>
    <name type="synonym">Zooxanthella microadriatica</name>
    <dbReference type="NCBI Taxonomy" id="2951"/>
    <lineage>
        <taxon>Eukaryota</taxon>
        <taxon>Sar</taxon>
        <taxon>Alveolata</taxon>
        <taxon>Dinophyceae</taxon>
        <taxon>Suessiales</taxon>
        <taxon>Symbiodiniaceae</taxon>
        <taxon>Symbiodinium</taxon>
    </lineage>
</organism>
<comment type="caution">
    <text evidence="2">The sequence shown here is derived from an EMBL/GenBank/DDBJ whole genome shotgun (WGS) entry which is preliminary data.</text>
</comment>
<proteinExistence type="predicted"/>
<protein>
    <submittedName>
        <fullName evidence="2">Uncharacterized protein</fullName>
    </submittedName>
</protein>
<keyword evidence="3" id="KW-1185">Reference proteome</keyword>
<sequence>MNSFTPLRCPIRLHCGGHCVVELQQRRSDLYAFRWARSSHKRALQWKHRPAASPFGAPSTAPGSGFFWDAFRRCVRAPRPAASPFAAPSTVPGSSPVKDDPWAGGDDPWSQAQFTRKAPPVGSAGDGVGKGFGKQQREEARPPVPAEVGVDLACGITFCSTEHHTRQRAQVGPPPAAQGRGISLCSTEHRARQRALARPPVAAAQEMEESFDVSAKPMPSHFSHDCTALTLR</sequence>
<dbReference type="AlphaFoldDB" id="A0A1Q9CM40"/>
<reference evidence="2 3" key="1">
    <citation type="submission" date="2016-02" db="EMBL/GenBank/DDBJ databases">
        <title>Genome analysis of coral dinoflagellate symbionts highlights evolutionary adaptations to a symbiotic lifestyle.</title>
        <authorList>
            <person name="Aranda M."/>
            <person name="Li Y."/>
            <person name="Liew Y.J."/>
            <person name="Baumgarten S."/>
            <person name="Simakov O."/>
            <person name="Wilson M."/>
            <person name="Piel J."/>
            <person name="Ashoor H."/>
            <person name="Bougouffa S."/>
            <person name="Bajic V.B."/>
            <person name="Ryu T."/>
            <person name="Ravasi T."/>
            <person name="Bayer T."/>
            <person name="Micklem G."/>
            <person name="Kim H."/>
            <person name="Bhak J."/>
            <person name="Lajeunesse T.C."/>
            <person name="Voolstra C.R."/>
        </authorList>
    </citation>
    <scope>NUCLEOTIDE SEQUENCE [LARGE SCALE GENOMIC DNA]</scope>
    <source>
        <strain evidence="2 3">CCMP2467</strain>
    </source>
</reference>
<feature type="region of interest" description="Disordered" evidence="1">
    <location>
        <begin position="82"/>
        <end position="144"/>
    </location>
</feature>
<feature type="compositionally biased region" description="Low complexity" evidence="1">
    <location>
        <begin position="82"/>
        <end position="92"/>
    </location>
</feature>
<name>A0A1Q9CM40_SYMMI</name>
<evidence type="ECO:0000313" key="3">
    <source>
        <dbReference type="Proteomes" id="UP000186817"/>
    </source>
</evidence>
<evidence type="ECO:0000313" key="2">
    <source>
        <dbReference type="EMBL" id="OLP83991.1"/>
    </source>
</evidence>